<protein>
    <submittedName>
        <fullName evidence="1">Uncharacterized protein</fullName>
    </submittedName>
</protein>
<accession>A0ABS2WKF1</accession>
<dbReference type="RefSeq" id="WP_205495455.1">
    <property type="nucleotide sequence ID" value="NZ_JAFHAP010000009.1"/>
</dbReference>
<evidence type="ECO:0000313" key="2">
    <source>
        <dbReference type="Proteomes" id="UP001177120"/>
    </source>
</evidence>
<dbReference type="Proteomes" id="UP001177120">
    <property type="component" value="Unassembled WGS sequence"/>
</dbReference>
<comment type="caution">
    <text evidence="1">The sequence shown here is derived from an EMBL/GenBank/DDBJ whole genome shotgun (WGS) entry which is preliminary data.</text>
</comment>
<name>A0ABS2WKF1_9BACL</name>
<dbReference type="EMBL" id="JAFHAP010000009">
    <property type="protein sequence ID" value="MBN2909953.1"/>
    <property type="molecule type" value="Genomic_DNA"/>
</dbReference>
<sequence length="96" mass="11345">MAIYSEVVKLLQMIENWQQTDEQTYQWLCHRIEQSVAHAQHSDINDLYRIVNLKYEKLLELPMKLMMLVFKTGVAGARGKTVSRNQECQQFLIIFV</sequence>
<keyword evidence="2" id="KW-1185">Reference proteome</keyword>
<proteinExistence type="predicted"/>
<organism evidence="1 2">
    <name type="scientific">Polycladomyces zharkentensis</name>
    <dbReference type="NCBI Taxonomy" id="2807616"/>
    <lineage>
        <taxon>Bacteria</taxon>
        <taxon>Bacillati</taxon>
        <taxon>Bacillota</taxon>
        <taxon>Bacilli</taxon>
        <taxon>Bacillales</taxon>
        <taxon>Thermoactinomycetaceae</taxon>
        <taxon>Polycladomyces</taxon>
    </lineage>
</organism>
<reference evidence="1" key="1">
    <citation type="journal article" date="2024" name="Int. J. Syst. Evol. Microbiol.">
        <title>Polycladomyces zharkentensis sp. nov., a novel thermophilic cellulose- and starch-degrading member of the Bacillota from a geothermal aquifer in Kazakhstan.</title>
        <authorList>
            <person name="Mashzhan A."/>
            <person name="Kistaubayeva A."/>
            <person name="Javier-Lopez R."/>
            <person name="Bissenova U."/>
            <person name="Bissenbay A."/>
            <person name="Birkeland N.K."/>
        </authorList>
    </citation>
    <scope>NUCLEOTIDE SEQUENCE</scope>
    <source>
        <strain evidence="1">ZKZ2T</strain>
    </source>
</reference>
<evidence type="ECO:0000313" key="1">
    <source>
        <dbReference type="EMBL" id="MBN2909953.1"/>
    </source>
</evidence>
<gene>
    <name evidence="1" type="ORF">JQC72_10540</name>
</gene>